<dbReference type="OrthoDB" id="9971669at2759"/>
<dbReference type="PROSITE" id="PS50850">
    <property type="entry name" value="MFS"/>
    <property type="match status" value="1"/>
</dbReference>
<keyword evidence="4 7" id="KW-1133">Transmembrane helix</keyword>
<protein>
    <submittedName>
        <fullName evidence="9">Putative MFS transporter</fullName>
    </submittedName>
</protein>
<dbReference type="PANTHER" id="PTHR43791:SF91">
    <property type="entry name" value="MAJOR FACILITATOR SUPERFAMILY (MFS) PROFILE DOMAIN-CONTAINING PROTEIN-RELATED"/>
    <property type="match status" value="1"/>
</dbReference>
<evidence type="ECO:0000256" key="6">
    <source>
        <dbReference type="SAM" id="MobiDB-lite"/>
    </source>
</evidence>
<feature type="transmembrane region" description="Helical" evidence="7">
    <location>
        <begin position="33"/>
        <end position="50"/>
    </location>
</feature>
<evidence type="ECO:0000256" key="1">
    <source>
        <dbReference type="ARBA" id="ARBA00004141"/>
    </source>
</evidence>
<evidence type="ECO:0000313" key="9">
    <source>
        <dbReference type="EMBL" id="TFK98037.1"/>
    </source>
</evidence>
<feature type="transmembrane region" description="Helical" evidence="7">
    <location>
        <begin position="196"/>
        <end position="218"/>
    </location>
</feature>
<feature type="transmembrane region" description="Helical" evidence="7">
    <location>
        <begin position="104"/>
        <end position="122"/>
    </location>
</feature>
<feature type="compositionally biased region" description="Basic and acidic residues" evidence="6">
    <location>
        <begin position="472"/>
        <end position="497"/>
    </location>
</feature>
<accession>A0A5C3QA25</accession>
<feature type="transmembrane region" description="Helical" evidence="7">
    <location>
        <begin position="70"/>
        <end position="88"/>
    </location>
</feature>
<feature type="transmembrane region" description="Helical" evidence="7">
    <location>
        <begin position="332"/>
        <end position="351"/>
    </location>
</feature>
<evidence type="ECO:0000256" key="4">
    <source>
        <dbReference type="ARBA" id="ARBA00022989"/>
    </source>
</evidence>
<keyword evidence="5 7" id="KW-0472">Membrane</keyword>
<dbReference type="GO" id="GO:0022857">
    <property type="term" value="F:transmembrane transporter activity"/>
    <property type="evidence" value="ECO:0007669"/>
    <property type="project" value="InterPro"/>
</dbReference>
<dbReference type="Proteomes" id="UP000305067">
    <property type="component" value="Unassembled WGS sequence"/>
</dbReference>
<evidence type="ECO:0000256" key="7">
    <source>
        <dbReference type="SAM" id="Phobius"/>
    </source>
</evidence>
<dbReference type="STRING" id="1884261.A0A5C3QA25"/>
<keyword evidence="10" id="KW-1185">Reference proteome</keyword>
<dbReference type="PANTHER" id="PTHR43791">
    <property type="entry name" value="PERMEASE-RELATED"/>
    <property type="match status" value="1"/>
</dbReference>
<feature type="transmembrane region" description="Helical" evidence="7">
    <location>
        <begin position="357"/>
        <end position="380"/>
    </location>
</feature>
<evidence type="ECO:0000256" key="2">
    <source>
        <dbReference type="ARBA" id="ARBA00022448"/>
    </source>
</evidence>
<dbReference type="SUPFAM" id="SSF103473">
    <property type="entry name" value="MFS general substrate transporter"/>
    <property type="match status" value="1"/>
</dbReference>
<feature type="transmembrane region" description="Helical" evidence="7">
    <location>
        <begin position="392"/>
        <end position="412"/>
    </location>
</feature>
<sequence>MSEAYTKGSPTGPNDKIVVVDEAEEEKRILRKIDLHVVPLVMLLYLFSFLDRVNIGNARLYGLERDLGLSTTQFQVSVSILFVTYLLFEVPSNLVLKLFTPRRWIAFIATAWGTVATLTGLVDNYASLLACRLILGALEAGLFPGLTVYLTFFYTKREIALRVGYLFVSAAIAGAVGGLLAYGIGHMDGLHGMSGWRWIMIIEGIPSVAIGVLTWFALPNDVDTAYFLQEHERELIRAKHAREYGNTASSREFDRKDMKSAFLDWRVWAFCVGQFGVDTMLYGFSLFLPTIINDLGRWSTAQVQLLTIPPYFLGAFAYMSTAYISDKLQRRGLFCVIFGTISVVGYAVLLSDVSSGVHYLGCFLVAMGLYVVVGLPLAWLPSNSPRYGKRTTGTGMQLTIGNAAGIMSAFIYPAPDKPRYIRGHAVTLSMVALGTAIYAFLWWWYARENAKREAWCQAHDNAGVRAHGNVHGHADSKGVGDSDVKRGSEETHVGSWEEKWRGLGEEEMMELGDESPRYRYTI</sequence>
<reference evidence="9 10" key="1">
    <citation type="journal article" date="2019" name="Nat. Ecol. Evol.">
        <title>Megaphylogeny resolves global patterns of mushroom evolution.</title>
        <authorList>
            <person name="Varga T."/>
            <person name="Krizsan K."/>
            <person name="Foldi C."/>
            <person name="Dima B."/>
            <person name="Sanchez-Garcia M."/>
            <person name="Sanchez-Ramirez S."/>
            <person name="Szollosi G.J."/>
            <person name="Szarkandi J.G."/>
            <person name="Papp V."/>
            <person name="Albert L."/>
            <person name="Andreopoulos W."/>
            <person name="Angelini C."/>
            <person name="Antonin V."/>
            <person name="Barry K.W."/>
            <person name="Bougher N.L."/>
            <person name="Buchanan P."/>
            <person name="Buyck B."/>
            <person name="Bense V."/>
            <person name="Catcheside P."/>
            <person name="Chovatia M."/>
            <person name="Cooper J."/>
            <person name="Damon W."/>
            <person name="Desjardin D."/>
            <person name="Finy P."/>
            <person name="Geml J."/>
            <person name="Haridas S."/>
            <person name="Hughes K."/>
            <person name="Justo A."/>
            <person name="Karasinski D."/>
            <person name="Kautmanova I."/>
            <person name="Kiss B."/>
            <person name="Kocsube S."/>
            <person name="Kotiranta H."/>
            <person name="LaButti K.M."/>
            <person name="Lechner B.E."/>
            <person name="Liimatainen K."/>
            <person name="Lipzen A."/>
            <person name="Lukacs Z."/>
            <person name="Mihaltcheva S."/>
            <person name="Morgado L.N."/>
            <person name="Niskanen T."/>
            <person name="Noordeloos M.E."/>
            <person name="Ohm R.A."/>
            <person name="Ortiz-Santana B."/>
            <person name="Ovrebo C."/>
            <person name="Racz N."/>
            <person name="Riley R."/>
            <person name="Savchenko A."/>
            <person name="Shiryaev A."/>
            <person name="Soop K."/>
            <person name="Spirin V."/>
            <person name="Szebenyi C."/>
            <person name="Tomsovsky M."/>
            <person name="Tulloss R.E."/>
            <person name="Uehling J."/>
            <person name="Grigoriev I.V."/>
            <person name="Vagvolgyi C."/>
            <person name="Papp T."/>
            <person name="Martin F.M."/>
            <person name="Miettinen O."/>
            <person name="Hibbett D.S."/>
            <person name="Nagy L.G."/>
        </authorList>
    </citation>
    <scope>NUCLEOTIDE SEQUENCE [LARGE SCALE GENOMIC DNA]</scope>
    <source>
        <strain evidence="9 10">CBS 309.79</strain>
    </source>
</reference>
<dbReference type="InterPro" id="IPR011701">
    <property type="entry name" value="MFS"/>
</dbReference>
<feature type="domain" description="Major facilitator superfamily (MFS) profile" evidence="8">
    <location>
        <begin position="37"/>
        <end position="451"/>
    </location>
</feature>
<dbReference type="AlphaFoldDB" id="A0A5C3QA25"/>
<organism evidence="9 10">
    <name type="scientific">Pterulicium gracile</name>
    <dbReference type="NCBI Taxonomy" id="1884261"/>
    <lineage>
        <taxon>Eukaryota</taxon>
        <taxon>Fungi</taxon>
        <taxon>Dikarya</taxon>
        <taxon>Basidiomycota</taxon>
        <taxon>Agaricomycotina</taxon>
        <taxon>Agaricomycetes</taxon>
        <taxon>Agaricomycetidae</taxon>
        <taxon>Agaricales</taxon>
        <taxon>Pleurotineae</taxon>
        <taxon>Pterulaceae</taxon>
        <taxon>Pterulicium</taxon>
    </lineage>
</organism>
<keyword evidence="3 7" id="KW-0812">Transmembrane</keyword>
<dbReference type="InterPro" id="IPR036259">
    <property type="entry name" value="MFS_trans_sf"/>
</dbReference>
<comment type="subcellular location">
    <subcellularLocation>
        <location evidence="1">Membrane</location>
        <topology evidence="1">Multi-pass membrane protein</topology>
    </subcellularLocation>
</comment>
<feature type="transmembrane region" description="Helical" evidence="7">
    <location>
        <begin position="134"/>
        <end position="153"/>
    </location>
</feature>
<dbReference type="Gene3D" id="1.20.1250.20">
    <property type="entry name" value="MFS general substrate transporter like domains"/>
    <property type="match status" value="2"/>
</dbReference>
<evidence type="ECO:0000313" key="10">
    <source>
        <dbReference type="Proteomes" id="UP000305067"/>
    </source>
</evidence>
<dbReference type="CDD" id="cd17327">
    <property type="entry name" value="MFS_FEN2_like"/>
    <property type="match status" value="1"/>
</dbReference>
<evidence type="ECO:0000256" key="3">
    <source>
        <dbReference type="ARBA" id="ARBA00022692"/>
    </source>
</evidence>
<gene>
    <name evidence="9" type="ORF">BDV98DRAFT_573376</name>
</gene>
<evidence type="ECO:0000256" key="5">
    <source>
        <dbReference type="ARBA" id="ARBA00023136"/>
    </source>
</evidence>
<feature type="region of interest" description="Disordered" evidence="6">
    <location>
        <begin position="467"/>
        <end position="497"/>
    </location>
</feature>
<dbReference type="GO" id="GO:0016020">
    <property type="term" value="C:membrane"/>
    <property type="evidence" value="ECO:0007669"/>
    <property type="project" value="UniProtKB-SubCell"/>
</dbReference>
<dbReference type="FunFam" id="1.20.1250.20:FF:000034">
    <property type="entry name" value="MFS general substrate transporter"/>
    <property type="match status" value="1"/>
</dbReference>
<feature type="transmembrane region" description="Helical" evidence="7">
    <location>
        <begin position="165"/>
        <end position="184"/>
    </location>
</feature>
<feature type="transmembrane region" description="Helical" evidence="7">
    <location>
        <begin position="308"/>
        <end position="325"/>
    </location>
</feature>
<feature type="transmembrane region" description="Helical" evidence="7">
    <location>
        <begin position="265"/>
        <end position="288"/>
    </location>
</feature>
<proteinExistence type="predicted"/>
<dbReference type="EMBL" id="ML178842">
    <property type="protein sequence ID" value="TFK98037.1"/>
    <property type="molecule type" value="Genomic_DNA"/>
</dbReference>
<dbReference type="InterPro" id="IPR020846">
    <property type="entry name" value="MFS_dom"/>
</dbReference>
<dbReference type="FunFam" id="1.20.1250.20:FF:000068">
    <property type="entry name" value="MFS general substrate transporter"/>
    <property type="match status" value="1"/>
</dbReference>
<feature type="transmembrane region" description="Helical" evidence="7">
    <location>
        <begin position="424"/>
        <end position="445"/>
    </location>
</feature>
<name>A0A5C3QA25_9AGAR</name>
<keyword evidence="2" id="KW-0813">Transport</keyword>
<evidence type="ECO:0000259" key="8">
    <source>
        <dbReference type="PROSITE" id="PS50850"/>
    </source>
</evidence>
<dbReference type="Pfam" id="PF07690">
    <property type="entry name" value="MFS_1"/>
    <property type="match status" value="1"/>
</dbReference>